<dbReference type="Proteomes" id="UP000789901">
    <property type="component" value="Unassembled WGS sequence"/>
</dbReference>
<keyword evidence="2" id="KW-1185">Reference proteome</keyword>
<proteinExistence type="predicted"/>
<name>A0ABN7X4Y7_GIGMA</name>
<dbReference type="EMBL" id="CAJVQB010088300">
    <property type="protein sequence ID" value="CAG8847578.1"/>
    <property type="molecule type" value="Genomic_DNA"/>
</dbReference>
<gene>
    <name evidence="1" type="ORF">GMARGA_LOCUS38742</name>
</gene>
<feature type="non-terminal residue" evidence="1">
    <location>
        <position position="1"/>
    </location>
</feature>
<protein>
    <submittedName>
        <fullName evidence="1">11652_t:CDS:1</fullName>
    </submittedName>
</protein>
<organism evidence="1 2">
    <name type="scientific">Gigaspora margarita</name>
    <dbReference type="NCBI Taxonomy" id="4874"/>
    <lineage>
        <taxon>Eukaryota</taxon>
        <taxon>Fungi</taxon>
        <taxon>Fungi incertae sedis</taxon>
        <taxon>Mucoromycota</taxon>
        <taxon>Glomeromycotina</taxon>
        <taxon>Glomeromycetes</taxon>
        <taxon>Diversisporales</taxon>
        <taxon>Gigasporaceae</taxon>
        <taxon>Gigaspora</taxon>
    </lineage>
</organism>
<comment type="caution">
    <text evidence="1">The sequence shown here is derived from an EMBL/GenBank/DDBJ whole genome shotgun (WGS) entry which is preliminary data.</text>
</comment>
<reference evidence="1 2" key="1">
    <citation type="submission" date="2021-06" db="EMBL/GenBank/DDBJ databases">
        <authorList>
            <person name="Kallberg Y."/>
            <person name="Tangrot J."/>
            <person name="Rosling A."/>
        </authorList>
    </citation>
    <scope>NUCLEOTIDE SEQUENCE [LARGE SCALE GENOMIC DNA]</scope>
    <source>
        <strain evidence="1 2">120-4 pot B 10/14</strain>
    </source>
</reference>
<evidence type="ECO:0000313" key="1">
    <source>
        <dbReference type="EMBL" id="CAG8847578.1"/>
    </source>
</evidence>
<sequence length="88" mass="10274">IDKLTPFGHVLKCPYFHHKACIKLRTTFPVILFASNSKTQINILQLYNGLNALKIFLKEHIFDANYLQDDAAKQENNDIMSRNIYDYI</sequence>
<evidence type="ECO:0000313" key="2">
    <source>
        <dbReference type="Proteomes" id="UP000789901"/>
    </source>
</evidence>
<accession>A0ABN7X4Y7</accession>